<feature type="region of interest" description="Disordered" evidence="1">
    <location>
        <begin position="81"/>
        <end position="137"/>
    </location>
</feature>
<dbReference type="Proteomes" id="UP000712600">
    <property type="component" value="Unassembled WGS sequence"/>
</dbReference>
<accession>A0A8S9R882</accession>
<evidence type="ECO:0000313" key="2">
    <source>
        <dbReference type="EMBL" id="KAF3559851.1"/>
    </source>
</evidence>
<sequence length="151" mass="17560">MSLASSSRHETSVLKPPWTLPPPATMNLASPTIFTKTKQHQIHTTETERRYKEIEREREINRGSGGRATVVVVGGRPWRWWEGDPGGGETRRRRGGREMGSMREAWREIGEMRETVSLERDGRDENEGEEHEGQISVVELRVRERERERRK</sequence>
<feature type="region of interest" description="Disordered" evidence="1">
    <location>
        <begin position="1"/>
        <end position="28"/>
    </location>
</feature>
<evidence type="ECO:0000313" key="3">
    <source>
        <dbReference type="Proteomes" id="UP000712600"/>
    </source>
</evidence>
<name>A0A8S9R882_BRACR</name>
<evidence type="ECO:0000256" key="1">
    <source>
        <dbReference type="SAM" id="MobiDB-lite"/>
    </source>
</evidence>
<protein>
    <submittedName>
        <fullName evidence="2">Uncharacterized protein</fullName>
    </submittedName>
</protein>
<reference evidence="2" key="1">
    <citation type="submission" date="2019-12" db="EMBL/GenBank/DDBJ databases">
        <title>Genome sequencing and annotation of Brassica cretica.</title>
        <authorList>
            <person name="Studholme D.J."/>
            <person name="Sarris P."/>
        </authorList>
    </citation>
    <scope>NUCLEOTIDE SEQUENCE</scope>
    <source>
        <strain evidence="2">PFS-109/04</strain>
        <tissue evidence="2">Leaf</tissue>
    </source>
</reference>
<feature type="compositionally biased region" description="Basic and acidic residues" evidence="1">
    <location>
        <begin position="96"/>
        <end position="125"/>
    </location>
</feature>
<gene>
    <name evidence="2" type="ORF">F2Q69_00013397</name>
</gene>
<proteinExistence type="predicted"/>
<dbReference type="AlphaFoldDB" id="A0A8S9R882"/>
<organism evidence="2 3">
    <name type="scientific">Brassica cretica</name>
    <name type="common">Mustard</name>
    <dbReference type="NCBI Taxonomy" id="69181"/>
    <lineage>
        <taxon>Eukaryota</taxon>
        <taxon>Viridiplantae</taxon>
        <taxon>Streptophyta</taxon>
        <taxon>Embryophyta</taxon>
        <taxon>Tracheophyta</taxon>
        <taxon>Spermatophyta</taxon>
        <taxon>Magnoliopsida</taxon>
        <taxon>eudicotyledons</taxon>
        <taxon>Gunneridae</taxon>
        <taxon>Pentapetalae</taxon>
        <taxon>rosids</taxon>
        <taxon>malvids</taxon>
        <taxon>Brassicales</taxon>
        <taxon>Brassicaceae</taxon>
        <taxon>Brassiceae</taxon>
        <taxon>Brassica</taxon>
    </lineage>
</organism>
<comment type="caution">
    <text evidence="2">The sequence shown here is derived from an EMBL/GenBank/DDBJ whole genome shotgun (WGS) entry which is preliminary data.</text>
</comment>
<dbReference type="EMBL" id="QGKX02000996">
    <property type="protein sequence ID" value="KAF3559851.1"/>
    <property type="molecule type" value="Genomic_DNA"/>
</dbReference>